<proteinExistence type="predicted"/>
<dbReference type="AlphaFoldDB" id="A0A6N3GFM1"/>
<organism evidence="1">
    <name type="scientific">Mediterraneibacter gnavus</name>
    <name type="common">Ruminococcus gnavus</name>
    <dbReference type="NCBI Taxonomy" id="33038"/>
    <lineage>
        <taxon>Bacteria</taxon>
        <taxon>Bacillati</taxon>
        <taxon>Bacillota</taxon>
        <taxon>Clostridia</taxon>
        <taxon>Lachnospirales</taxon>
        <taxon>Lachnospiraceae</taxon>
        <taxon>Mediterraneibacter</taxon>
    </lineage>
</organism>
<evidence type="ECO:0000313" key="1">
    <source>
        <dbReference type="EMBL" id="VYU62741.1"/>
    </source>
</evidence>
<dbReference type="EMBL" id="CACRUU010000092">
    <property type="protein sequence ID" value="VYU62741.1"/>
    <property type="molecule type" value="Genomic_DNA"/>
</dbReference>
<sequence length="42" mass="5007">MAFFISGIYYICYGQKILRLSVEEPLTKEQIQVVEERLKLKE</sequence>
<protein>
    <submittedName>
        <fullName evidence="1">Uncharacterized protein</fullName>
    </submittedName>
</protein>
<name>A0A6N3GFM1_MEDGN</name>
<gene>
    <name evidence="1" type="ORF">RGLFYP36_02347</name>
</gene>
<reference evidence="1" key="1">
    <citation type="submission" date="2019-11" db="EMBL/GenBank/DDBJ databases">
        <authorList>
            <person name="Feng L."/>
        </authorList>
    </citation>
    <scope>NUCLEOTIDE SEQUENCE</scope>
    <source>
        <strain evidence="1">RgnavusLFYP36</strain>
    </source>
</reference>
<accession>A0A6N3GFM1</accession>